<evidence type="ECO:0000313" key="10">
    <source>
        <dbReference type="EMBL" id="TZG29257.1"/>
    </source>
</evidence>
<dbReference type="GO" id="GO:0016020">
    <property type="term" value="C:membrane"/>
    <property type="evidence" value="ECO:0007669"/>
    <property type="project" value="TreeGrafter"/>
</dbReference>
<proteinExistence type="predicted"/>
<dbReference type="GO" id="GO:0051603">
    <property type="term" value="P:proteolysis involved in protein catabolic process"/>
    <property type="evidence" value="ECO:0007669"/>
    <property type="project" value="TreeGrafter"/>
</dbReference>
<evidence type="ECO:0000256" key="7">
    <source>
        <dbReference type="SAM" id="MobiDB-lite"/>
    </source>
</evidence>
<feature type="region of interest" description="Disordered" evidence="7">
    <location>
        <begin position="29"/>
        <end position="49"/>
    </location>
</feature>
<gene>
    <name evidence="10" type="ORF">FYJ91_03745</name>
</gene>
<evidence type="ECO:0000256" key="1">
    <source>
        <dbReference type="ARBA" id="ARBA00001947"/>
    </source>
</evidence>
<keyword evidence="2 10" id="KW-0645">Protease</keyword>
<keyword evidence="3" id="KW-0479">Metal-binding</keyword>
<dbReference type="GO" id="GO:0004222">
    <property type="term" value="F:metalloendopeptidase activity"/>
    <property type="evidence" value="ECO:0007669"/>
    <property type="project" value="InterPro"/>
</dbReference>
<dbReference type="InterPro" id="IPR001915">
    <property type="entry name" value="Peptidase_M48"/>
</dbReference>
<comment type="caution">
    <text evidence="10">The sequence shown here is derived from an EMBL/GenBank/DDBJ whole genome shotgun (WGS) entry which is preliminary data.</text>
</comment>
<dbReference type="Pfam" id="PF01435">
    <property type="entry name" value="Peptidase_M48"/>
    <property type="match status" value="1"/>
</dbReference>
<dbReference type="EMBL" id="VTOU01000001">
    <property type="protein sequence ID" value="TZG29257.1"/>
    <property type="molecule type" value="Genomic_DNA"/>
</dbReference>
<dbReference type="GO" id="GO:0046872">
    <property type="term" value="F:metal ion binding"/>
    <property type="evidence" value="ECO:0007669"/>
    <property type="project" value="UniProtKB-KW"/>
</dbReference>
<dbReference type="Gene3D" id="3.30.2010.10">
    <property type="entry name" value="Metalloproteases ('zincins'), catalytic domain"/>
    <property type="match status" value="1"/>
</dbReference>
<name>A0A5D9CD45_9SPHN</name>
<keyword evidence="4" id="KW-0378">Hydrolase</keyword>
<evidence type="ECO:0000256" key="5">
    <source>
        <dbReference type="ARBA" id="ARBA00022833"/>
    </source>
</evidence>
<dbReference type="PANTHER" id="PTHR22726">
    <property type="entry name" value="METALLOENDOPEPTIDASE OMA1"/>
    <property type="match status" value="1"/>
</dbReference>
<keyword evidence="5" id="KW-0862">Zinc</keyword>
<feature type="signal peptide" evidence="8">
    <location>
        <begin position="1"/>
        <end position="30"/>
    </location>
</feature>
<evidence type="ECO:0000256" key="8">
    <source>
        <dbReference type="SAM" id="SignalP"/>
    </source>
</evidence>
<evidence type="ECO:0000313" key="11">
    <source>
        <dbReference type="Proteomes" id="UP000322077"/>
    </source>
</evidence>
<keyword evidence="11" id="KW-1185">Reference proteome</keyword>
<comment type="cofactor">
    <cofactor evidence="1">
        <name>Zn(2+)</name>
        <dbReference type="ChEBI" id="CHEBI:29105"/>
    </cofactor>
</comment>
<dbReference type="AlphaFoldDB" id="A0A5D9CD45"/>
<evidence type="ECO:0000256" key="3">
    <source>
        <dbReference type="ARBA" id="ARBA00022723"/>
    </source>
</evidence>
<sequence length="489" mass="51727">MNELCRLPVVRSRTALALATILFLTGCNQAPQDPGPPEISEEERATGAEQHQQLLASMGGEYRGDAKNYVQSVGASVADAAGLGGQCHFTLVNSDVVNAFAVPGCYIYVTRGLMAVVTSEAELASVLGHEVGHIVAQHSARQQERSLWSMLGVLAVSLTGSERLTRIAGQAVSLFGLRYSREQEYQADDLGIRYVSTAGYDPFAAADMLGALGRQERFVKETGGQDAARSLPEWASSHPLPANRVERAIQAAEDTGIAEDARGEKEAVYLAKIDGLLFGDDPKQGFVIGRRFAHPIMRIGFEAPPGFTLANSPEAIGITGPGDIRGEFGGGQLRGGDLDAYMRGLIGELVDGAPTQADLARSPINGLPARIAQLRVEGPDGGAHLLVAAYDGGGGRAFHFVIATPPRQGRAAIDQLFASFHLLGPGEVAALRPRMIKVVTAGALASADSLSRQMADRNGRALFTALNGDATVKAGTQYKLVRYRNPGTN</sequence>
<dbReference type="PROSITE" id="PS51257">
    <property type="entry name" value="PROKAR_LIPOPROTEIN"/>
    <property type="match status" value="1"/>
</dbReference>
<evidence type="ECO:0000256" key="2">
    <source>
        <dbReference type="ARBA" id="ARBA00022670"/>
    </source>
</evidence>
<feature type="chain" id="PRO_5022980908" evidence="8">
    <location>
        <begin position="31"/>
        <end position="489"/>
    </location>
</feature>
<dbReference type="PANTHER" id="PTHR22726:SF1">
    <property type="entry name" value="METALLOENDOPEPTIDASE OMA1, MITOCHONDRIAL"/>
    <property type="match status" value="1"/>
</dbReference>
<evidence type="ECO:0000259" key="9">
    <source>
        <dbReference type="Pfam" id="PF01435"/>
    </source>
</evidence>
<reference evidence="10 11" key="1">
    <citation type="submission" date="2019-08" db="EMBL/GenBank/DDBJ databases">
        <authorList>
            <person name="Wang G."/>
            <person name="Xu Z."/>
        </authorList>
    </citation>
    <scope>NUCLEOTIDE SEQUENCE [LARGE SCALE GENOMIC DNA]</scope>
    <source>
        <strain evidence="10 11">ZX</strain>
    </source>
</reference>
<keyword evidence="6 10" id="KW-0482">Metalloprotease</keyword>
<keyword evidence="8" id="KW-0732">Signal</keyword>
<dbReference type="InterPro" id="IPR051156">
    <property type="entry name" value="Mito/Outer_Membr_Metalloprot"/>
</dbReference>
<feature type="domain" description="Peptidase M48" evidence="9">
    <location>
        <begin position="67"/>
        <end position="248"/>
    </location>
</feature>
<evidence type="ECO:0000256" key="6">
    <source>
        <dbReference type="ARBA" id="ARBA00023049"/>
    </source>
</evidence>
<dbReference type="Proteomes" id="UP000322077">
    <property type="component" value="Unassembled WGS sequence"/>
</dbReference>
<protein>
    <submittedName>
        <fullName evidence="10">M48 family metalloprotease</fullName>
    </submittedName>
</protein>
<accession>A0A5D9CD45</accession>
<organism evidence="10 11">
    <name type="scientific">Sphingomonas montanisoli</name>
    <dbReference type="NCBI Taxonomy" id="2606412"/>
    <lineage>
        <taxon>Bacteria</taxon>
        <taxon>Pseudomonadati</taxon>
        <taxon>Pseudomonadota</taxon>
        <taxon>Alphaproteobacteria</taxon>
        <taxon>Sphingomonadales</taxon>
        <taxon>Sphingomonadaceae</taxon>
        <taxon>Sphingomonas</taxon>
    </lineage>
</organism>
<evidence type="ECO:0000256" key="4">
    <source>
        <dbReference type="ARBA" id="ARBA00022801"/>
    </source>
</evidence>